<dbReference type="EMBL" id="RCUV01000007">
    <property type="protein sequence ID" value="RLP71752.1"/>
    <property type="molecule type" value="Genomic_DNA"/>
</dbReference>
<sequence>MTFKTEPSTADRRLRLALWTVAIVLALIGVGVAIVTSSWAPLVIVFGLALPMIPFRSPMTTRQRTR</sequence>
<keyword evidence="1" id="KW-1133">Transmembrane helix</keyword>
<reference evidence="2 3" key="1">
    <citation type="submission" date="2018-10" db="EMBL/GenBank/DDBJ databases">
        <authorList>
            <person name="Li J."/>
        </authorList>
    </citation>
    <scope>NUCLEOTIDE SEQUENCE [LARGE SCALE GENOMIC DNA]</scope>
    <source>
        <strain evidence="2 3">CCTCC AB209002</strain>
    </source>
</reference>
<keyword evidence="3" id="KW-1185">Reference proteome</keyword>
<dbReference type="Proteomes" id="UP000270299">
    <property type="component" value="Unassembled WGS sequence"/>
</dbReference>
<organism evidence="2 3">
    <name type="scientific">Mycetocola manganoxydans</name>
    <dbReference type="NCBI Taxonomy" id="699879"/>
    <lineage>
        <taxon>Bacteria</taxon>
        <taxon>Bacillati</taxon>
        <taxon>Actinomycetota</taxon>
        <taxon>Actinomycetes</taxon>
        <taxon>Micrococcales</taxon>
        <taxon>Microbacteriaceae</taxon>
        <taxon>Mycetocola</taxon>
    </lineage>
</organism>
<feature type="transmembrane region" description="Helical" evidence="1">
    <location>
        <begin position="16"/>
        <end position="34"/>
    </location>
</feature>
<comment type="caution">
    <text evidence="2">The sequence shown here is derived from an EMBL/GenBank/DDBJ whole genome shotgun (WGS) entry which is preliminary data.</text>
</comment>
<evidence type="ECO:0000313" key="3">
    <source>
        <dbReference type="Proteomes" id="UP000270299"/>
    </source>
</evidence>
<keyword evidence="1" id="KW-0812">Transmembrane</keyword>
<accession>A0A3L6ZX93</accession>
<protein>
    <submittedName>
        <fullName evidence="2">Uncharacterized protein</fullName>
    </submittedName>
</protein>
<evidence type="ECO:0000313" key="2">
    <source>
        <dbReference type="EMBL" id="RLP71752.1"/>
    </source>
</evidence>
<dbReference type="RefSeq" id="WP_121672772.1">
    <property type="nucleotide sequence ID" value="NZ_BMXM01000001.1"/>
</dbReference>
<evidence type="ECO:0000256" key="1">
    <source>
        <dbReference type="SAM" id="Phobius"/>
    </source>
</evidence>
<dbReference type="AlphaFoldDB" id="A0A3L6ZX93"/>
<proteinExistence type="predicted"/>
<feature type="transmembrane region" description="Helical" evidence="1">
    <location>
        <begin position="40"/>
        <end position="57"/>
    </location>
</feature>
<keyword evidence="1" id="KW-0472">Membrane</keyword>
<name>A0A3L6ZX93_9MICO</name>
<gene>
    <name evidence="2" type="ORF">D9V29_07855</name>
</gene>